<dbReference type="Pfam" id="PF07715">
    <property type="entry name" value="Plug"/>
    <property type="match status" value="1"/>
</dbReference>
<dbReference type="InterPro" id="IPR037066">
    <property type="entry name" value="Plug_dom_sf"/>
</dbReference>
<keyword evidence="3 10" id="KW-1134">Transmembrane beta strand</keyword>
<keyword evidence="4 10" id="KW-0812">Transmembrane</keyword>
<keyword evidence="9 10" id="KW-0998">Cell outer membrane</keyword>
<gene>
    <name evidence="15" type="ORF">SAMN06265340_1034</name>
</gene>
<dbReference type="InterPro" id="IPR039426">
    <property type="entry name" value="TonB-dep_rcpt-like"/>
</dbReference>
<dbReference type="Pfam" id="PF00593">
    <property type="entry name" value="TonB_dep_Rec_b-barrel"/>
    <property type="match status" value="1"/>
</dbReference>
<dbReference type="CDD" id="cd01347">
    <property type="entry name" value="ligand_gated_channel"/>
    <property type="match status" value="1"/>
</dbReference>
<evidence type="ECO:0000256" key="11">
    <source>
        <dbReference type="RuleBase" id="RU003357"/>
    </source>
</evidence>
<evidence type="ECO:0000256" key="12">
    <source>
        <dbReference type="SAM" id="SignalP"/>
    </source>
</evidence>
<evidence type="ECO:0000259" key="14">
    <source>
        <dbReference type="Pfam" id="PF07715"/>
    </source>
</evidence>
<evidence type="ECO:0000256" key="7">
    <source>
        <dbReference type="ARBA" id="ARBA00023077"/>
    </source>
</evidence>
<dbReference type="Proteomes" id="UP000198405">
    <property type="component" value="Unassembled WGS sequence"/>
</dbReference>
<protein>
    <submittedName>
        <fullName evidence="15">Vitamin B12 transporter</fullName>
    </submittedName>
</protein>
<accession>A0A238YCH3</accession>
<dbReference type="EMBL" id="FZOB01000003">
    <property type="protein sequence ID" value="SNR68293.1"/>
    <property type="molecule type" value="Genomic_DNA"/>
</dbReference>
<dbReference type="PANTHER" id="PTHR30069">
    <property type="entry name" value="TONB-DEPENDENT OUTER MEMBRANE RECEPTOR"/>
    <property type="match status" value="1"/>
</dbReference>
<dbReference type="PANTHER" id="PTHR30069:SF53">
    <property type="entry name" value="COLICIN I RECEPTOR-RELATED"/>
    <property type="match status" value="1"/>
</dbReference>
<evidence type="ECO:0000256" key="10">
    <source>
        <dbReference type="PROSITE-ProRule" id="PRU01360"/>
    </source>
</evidence>
<dbReference type="GO" id="GO:0015889">
    <property type="term" value="P:cobalamin transport"/>
    <property type="evidence" value="ECO:0007669"/>
    <property type="project" value="TreeGrafter"/>
</dbReference>
<dbReference type="InterPro" id="IPR036942">
    <property type="entry name" value="Beta-barrel_TonB_sf"/>
</dbReference>
<sequence length="593" mass="66474">MRKLILATLSFVLPTAALATENATVEVTATRIPEKALTTESIIIDKDKIERNSIKTIADIFFEEPQITISNNGWGQISNVYIRGLGSKYILFLINGAPILNDPSTPEGTPDIDFLDFSSFTKIEVLKGVQGALYGSEAVGGVINFITEPENKTTLKIEGGSYDTLKETLKTGVRDKKSAFSMTFENFHSNGYDTTGDGDRESSSYHLINFNLKLIPKPSVKIKQFFSFKTGRNEYDNGEVNYQQILTTINSKILTSDRSILETVAGYGSTKRDYSYGTYTGETGYLSVFKKIFFKNITMSPGVDFKESKANSPSTGEKTINTKAIFLNTSFKTENLSLSPSIRAEKYSSFGTYTTAKLSGSFKVEKETFIKFQLGNGLKAPTIEQLYSYYPPMFGWPATYGNPDLEPEKSKGISAGLLKVFNKDNSVEVSYFYNKIDNQIVWTYDASLGYNTYKNLNNSKVEGIETSIKLSLTEKTQINTSYTYTNGRWSNGTNTYKIPKVPENMIKTNLNFKPSKNLSLNVENIYYSKRFDDQYNNRILPAFSIFNTSVSYKASEKITISGKILNITNKKYQLSYGYNQPGRSYFISIEAAF</sequence>
<dbReference type="Gene3D" id="2.40.170.20">
    <property type="entry name" value="TonB-dependent receptor, beta-barrel domain"/>
    <property type="match status" value="1"/>
</dbReference>
<evidence type="ECO:0000259" key="13">
    <source>
        <dbReference type="Pfam" id="PF00593"/>
    </source>
</evidence>
<evidence type="ECO:0000313" key="15">
    <source>
        <dbReference type="EMBL" id="SNR68293.1"/>
    </source>
</evidence>
<evidence type="ECO:0000256" key="3">
    <source>
        <dbReference type="ARBA" id="ARBA00022452"/>
    </source>
</evidence>
<dbReference type="InterPro" id="IPR000531">
    <property type="entry name" value="Beta-barrel_TonB"/>
</dbReference>
<dbReference type="GO" id="GO:0006811">
    <property type="term" value="P:monoatomic ion transport"/>
    <property type="evidence" value="ECO:0007669"/>
    <property type="project" value="UniProtKB-KW"/>
</dbReference>
<evidence type="ECO:0000256" key="8">
    <source>
        <dbReference type="ARBA" id="ARBA00023136"/>
    </source>
</evidence>
<dbReference type="SUPFAM" id="SSF56935">
    <property type="entry name" value="Porins"/>
    <property type="match status" value="1"/>
</dbReference>
<comment type="similarity">
    <text evidence="10 11">Belongs to the TonB-dependent receptor family.</text>
</comment>
<keyword evidence="2 10" id="KW-0813">Transport</keyword>
<dbReference type="Gene3D" id="2.170.130.10">
    <property type="entry name" value="TonB-dependent receptor, plug domain"/>
    <property type="match status" value="1"/>
</dbReference>
<feature type="signal peptide" evidence="12">
    <location>
        <begin position="1"/>
        <end position="19"/>
    </location>
</feature>
<reference evidence="16" key="1">
    <citation type="submission" date="2017-06" db="EMBL/GenBank/DDBJ databases">
        <authorList>
            <person name="Varghese N."/>
            <person name="Submissions S."/>
        </authorList>
    </citation>
    <scope>NUCLEOTIDE SEQUENCE [LARGE SCALE GENOMIC DNA]</scope>
    <source>
        <strain evidence="16">DSM 15668</strain>
    </source>
</reference>
<keyword evidence="7 11" id="KW-0798">TonB box</keyword>
<evidence type="ECO:0000256" key="4">
    <source>
        <dbReference type="ARBA" id="ARBA00022692"/>
    </source>
</evidence>
<evidence type="ECO:0000256" key="1">
    <source>
        <dbReference type="ARBA" id="ARBA00004571"/>
    </source>
</evidence>
<evidence type="ECO:0000256" key="5">
    <source>
        <dbReference type="ARBA" id="ARBA00022729"/>
    </source>
</evidence>
<organism evidence="15 16">
    <name type="scientific">Desulfurobacterium atlanticum</name>
    <dbReference type="NCBI Taxonomy" id="240169"/>
    <lineage>
        <taxon>Bacteria</taxon>
        <taxon>Pseudomonadati</taxon>
        <taxon>Aquificota</taxon>
        <taxon>Aquificia</taxon>
        <taxon>Desulfurobacteriales</taxon>
        <taxon>Desulfurobacteriaceae</taxon>
        <taxon>Desulfurobacterium</taxon>
    </lineage>
</organism>
<dbReference type="PROSITE" id="PS01156">
    <property type="entry name" value="TONB_DEPENDENT_REC_2"/>
    <property type="match status" value="1"/>
</dbReference>
<dbReference type="GO" id="GO:0009279">
    <property type="term" value="C:cell outer membrane"/>
    <property type="evidence" value="ECO:0007669"/>
    <property type="project" value="UniProtKB-SubCell"/>
</dbReference>
<dbReference type="OrthoDB" id="101167at2"/>
<feature type="domain" description="TonB-dependent receptor plug" evidence="14">
    <location>
        <begin position="40"/>
        <end position="142"/>
    </location>
</feature>
<dbReference type="PROSITE" id="PS52016">
    <property type="entry name" value="TONB_DEPENDENT_REC_3"/>
    <property type="match status" value="1"/>
</dbReference>
<feature type="domain" description="TonB-dependent receptor-like beta-barrel" evidence="13">
    <location>
        <begin position="185"/>
        <end position="567"/>
    </location>
</feature>
<keyword evidence="8 10" id="KW-0472">Membrane</keyword>
<dbReference type="InterPro" id="IPR010917">
    <property type="entry name" value="TonB_rcpt_CS"/>
</dbReference>
<evidence type="ECO:0000256" key="6">
    <source>
        <dbReference type="ARBA" id="ARBA00023065"/>
    </source>
</evidence>
<keyword evidence="5 12" id="KW-0732">Signal</keyword>
<proteinExistence type="inferred from homology"/>
<dbReference type="AlphaFoldDB" id="A0A238YCH3"/>
<feature type="chain" id="PRO_5012557045" evidence="12">
    <location>
        <begin position="20"/>
        <end position="593"/>
    </location>
</feature>
<evidence type="ECO:0000256" key="2">
    <source>
        <dbReference type="ARBA" id="ARBA00022448"/>
    </source>
</evidence>
<name>A0A238YCH3_9BACT</name>
<dbReference type="InterPro" id="IPR012910">
    <property type="entry name" value="Plug_dom"/>
</dbReference>
<keyword evidence="6" id="KW-0406">Ion transport</keyword>
<keyword evidence="16" id="KW-1185">Reference proteome</keyword>
<comment type="subcellular location">
    <subcellularLocation>
        <location evidence="1 10">Cell outer membrane</location>
        <topology evidence="1 10">Multi-pass membrane protein</topology>
    </subcellularLocation>
</comment>
<dbReference type="RefSeq" id="WP_089322561.1">
    <property type="nucleotide sequence ID" value="NZ_FZOB01000003.1"/>
</dbReference>
<evidence type="ECO:0000313" key="16">
    <source>
        <dbReference type="Proteomes" id="UP000198405"/>
    </source>
</evidence>
<evidence type="ECO:0000256" key="9">
    <source>
        <dbReference type="ARBA" id="ARBA00023237"/>
    </source>
</evidence>